<dbReference type="PANTHER" id="PTHR43393">
    <property type="entry name" value="CYTOKININ RIBOSIDE 5'-MONOPHOSPHATE PHOSPHORIBOHYDROLASE"/>
    <property type="match status" value="1"/>
</dbReference>
<gene>
    <name evidence="1" type="ORF">COX82_01270</name>
</gene>
<dbReference type="AlphaFoldDB" id="A0A2M7V679"/>
<dbReference type="Proteomes" id="UP000228750">
    <property type="component" value="Unassembled WGS sequence"/>
</dbReference>
<dbReference type="Gene3D" id="3.40.50.450">
    <property type="match status" value="2"/>
</dbReference>
<name>A0A2M7V679_9BACT</name>
<comment type="caution">
    <text evidence="1">The sequence shown here is derived from an EMBL/GenBank/DDBJ whole genome shotgun (WGS) entry which is preliminary data.</text>
</comment>
<evidence type="ECO:0000313" key="1">
    <source>
        <dbReference type="EMBL" id="PIZ94141.1"/>
    </source>
</evidence>
<dbReference type="InterPro" id="IPR052341">
    <property type="entry name" value="LOG_family_nucleotidases"/>
</dbReference>
<dbReference type="NCBIfam" id="TIGR00730">
    <property type="entry name" value="Rossman fold protein, TIGR00730 family"/>
    <property type="match status" value="2"/>
</dbReference>
<sequence>MREETIKKVQEDADKDFSYALNETGDYRESWRIFRIMAEFVEGYQFLNSLHNEVTVFGSARFDENEKHYIVARAFGKLLAEHGYTTITGGGPGIMEAANRGAQEGHGPSVGLNIQLPFEQRVNPYVGKSTAFYYFFTRKVMLTSPAHAHIFFPGGFGTFDEFFEVVHNIEIGKMCPMPIVLVGKDYWEPVVHFIREKTCPMGSVKREHVDSWKIVDTAEEAIAAMEEMGKEIPHCDLSVSNFHSGEKNIDWRIFRIMAELVEGFEFLTGLVEDVTVLGTRHIEQDSHYYATAYELGSRLAKSGYAVVTGGSIGVAEAVNKGAMEAGGESLGIGLEVYGKESMNPYVTKSISFKFPFTRKLIVTAPSKAFIFFPGGFGTLHHLFEILTLIETKKMQQIPIILIDHAFWEP</sequence>
<dbReference type="EMBL" id="PFPJ01000022">
    <property type="protein sequence ID" value="PIZ94141.1"/>
    <property type="molecule type" value="Genomic_DNA"/>
</dbReference>
<proteinExistence type="predicted"/>
<feature type="non-terminal residue" evidence="1">
    <location>
        <position position="409"/>
    </location>
</feature>
<dbReference type="InterPro" id="IPR031100">
    <property type="entry name" value="LOG_fam"/>
</dbReference>
<dbReference type="Pfam" id="PF03641">
    <property type="entry name" value="Lysine_decarbox"/>
    <property type="match status" value="2"/>
</dbReference>
<dbReference type="GO" id="GO:0009691">
    <property type="term" value="P:cytokinin biosynthetic process"/>
    <property type="evidence" value="ECO:0007669"/>
    <property type="project" value="InterPro"/>
</dbReference>
<protein>
    <recommendedName>
        <fullName evidence="3">TIGR00730 family Rossman fold protein</fullName>
    </recommendedName>
</protein>
<reference evidence="2" key="1">
    <citation type="submission" date="2017-09" db="EMBL/GenBank/DDBJ databases">
        <title>Depth-based differentiation of microbial function through sediment-hosted aquifers and enrichment of novel symbionts in the deep terrestrial subsurface.</title>
        <authorList>
            <person name="Probst A.J."/>
            <person name="Ladd B."/>
            <person name="Jarett J.K."/>
            <person name="Geller-Mcgrath D.E."/>
            <person name="Sieber C.M.K."/>
            <person name="Emerson J.B."/>
            <person name="Anantharaman K."/>
            <person name="Thomas B.C."/>
            <person name="Malmstrom R."/>
            <person name="Stieglmeier M."/>
            <person name="Klingl A."/>
            <person name="Woyke T."/>
            <person name="Ryan C.M."/>
            <person name="Banfield J.F."/>
        </authorList>
    </citation>
    <scope>NUCLEOTIDE SEQUENCE [LARGE SCALE GENOMIC DNA]</scope>
</reference>
<dbReference type="PANTHER" id="PTHR43393:SF3">
    <property type="entry name" value="LYSINE DECARBOXYLASE-LIKE PROTEIN"/>
    <property type="match status" value="1"/>
</dbReference>
<organism evidence="1 2">
    <name type="scientific">Candidatus Magasanikbacteria bacterium CG_4_10_14_0_2_um_filter_41_10</name>
    <dbReference type="NCBI Taxonomy" id="1974638"/>
    <lineage>
        <taxon>Bacteria</taxon>
        <taxon>Candidatus Magasanikiibacteriota</taxon>
    </lineage>
</organism>
<evidence type="ECO:0000313" key="2">
    <source>
        <dbReference type="Proteomes" id="UP000228750"/>
    </source>
</evidence>
<dbReference type="GO" id="GO:0005829">
    <property type="term" value="C:cytosol"/>
    <property type="evidence" value="ECO:0007669"/>
    <property type="project" value="TreeGrafter"/>
</dbReference>
<dbReference type="InterPro" id="IPR005269">
    <property type="entry name" value="LOG"/>
</dbReference>
<evidence type="ECO:0008006" key="3">
    <source>
        <dbReference type="Google" id="ProtNLM"/>
    </source>
</evidence>
<dbReference type="GO" id="GO:0016787">
    <property type="term" value="F:hydrolase activity"/>
    <property type="evidence" value="ECO:0007669"/>
    <property type="project" value="InterPro"/>
</dbReference>
<dbReference type="SUPFAM" id="SSF102405">
    <property type="entry name" value="MCP/YpsA-like"/>
    <property type="match status" value="2"/>
</dbReference>
<accession>A0A2M7V679</accession>